<gene>
    <name evidence="3" type="ORF">Sjap_008027</name>
</gene>
<keyword evidence="4" id="KW-1185">Reference proteome</keyword>
<dbReference type="Gene3D" id="3.40.50.300">
    <property type="entry name" value="P-loop containing nucleotide triphosphate hydrolases"/>
    <property type="match status" value="1"/>
</dbReference>
<dbReference type="InterPro" id="IPR020630">
    <property type="entry name" value="THF_DH/CycHdrlase_cat_dom"/>
</dbReference>
<dbReference type="EMBL" id="JBBNAE010000003">
    <property type="protein sequence ID" value="KAK9137433.1"/>
    <property type="molecule type" value="Genomic_DNA"/>
</dbReference>
<organism evidence="3 4">
    <name type="scientific">Stephania japonica</name>
    <dbReference type="NCBI Taxonomy" id="461633"/>
    <lineage>
        <taxon>Eukaryota</taxon>
        <taxon>Viridiplantae</taxon>
        <taxon>Streptophyta</taxon>
        <taxon>Embryophyta</taxon>
        <taxon>Tracheophyta</taxon>
        <taxon>Spermatophyta</taxon>
        <taxon>Magnoliopsida</taxon>
        <taxon>Ranunculales</taxon>
        <taxon>Menispermaceae</taxon>
        <taxon>Menispermoideae</taxon>
        <taxon>Cissampelideae</taxon>
        <taxon>Stephania</taxon>
    </lineage>
</organism>
<feature type="domain" description="Tetrahydrofolate dehydrogenase/cyclohydrolase catalytic" evidence="2">
    <location>
        <begin position="73"/>
        <end position="135"/>
    </location>
</feature>
<evidence type="ECO:0000259" key="2">
    <source>
        <dbReference type="Pfam" id="PF00763"/>
    </source>
</evidence>
<proteinExistence type="predicted"/>
<dbReference type="InterPro" id="IPR027417">
    <property type="entry name" value="P-loop_NTPase"/>
</dbReference>
<dbReference type="GO" id="GO:0004477">
    <property type="term" value="F:methenyltetrahydrofolate cyclohydrolase activity"/>
    <property type="evidence" value="ECO:0007669"/>
    <property type="project" value="TreeGrafter"/>
</dbReference>
<dbReference type="GO" id="GO:0004488">
    <property type="term" value="F:methylenetetrahydrofolate dehydrogenase (NADP+) activity"/>
    <property type="evidence" value="ECO:0007669"/>
    <property type="project" value="InterPro"/>
</dbReference>
<dbReference type="Proteomes" id="UP001417504">
    <property type="component" value="Unassembled WGS sequence"/>
</dbReference>
<dbReference type="SUPFAM" id="SSF53223">
    <property type="entry name" value="Aminoacid dehydrogenase-like, N-terminal domain"/>
    <property type="match status" value="1"/>
</dbReference>
<dbReference type="PANTHER" id="PTHR48099:SF10">
    <property type="entry name" value="BIFUNCTIONAL PROTEIN FOLD 1, MITOCHONDRIAL"/>
    <property type="match status" value="1"/>
</dbReference>
<dbReference type="InterPro" id="IPR046346">
    <property type="entry name" value="Aminoacid_DH-like_N_sf"/>
</dbReference>
<feature type="compositionally biased region" description="Polar residues" evidence="1">
    <location>
        <begin position="503"/>
        <end position="512"/>
    </location>
</feature>
<feature type="region of interest" description="Disordered" evidence="1">
    <location>
        <begin position="478"/>
        <end position="512"/>
    </location>
</feature>
<name>A0AAP0JQA7_9MAGN</name>
<evidence type="ECO:0000313" key="4">
    <source>
        <dbReference type="Proteomes" id="UP001417504"/>
    </source>
</evidence>
<dbReference type="Gene3D" id="3.40.50.10860">
    <property type="entry name" value="Leucine Dehydrogenase, chain A, domain 1"/>
    <property type="match status" value="2"/>
</dbReference>
<dbReference type="AlphaFoldDB" id="A0AAP0JQA7"/>
<dbReference type="Pfam" id="PF00763">
    <property type="entry name" value="THF_DHG_CYH"/>
    <property type="match status" value="1"/>
</dbReference>
<protein>
    <recommendedName>
        <fullName evidence="2">Tetrahydrofolate dehydrogenase/cyclohydrolase catalytic domain-containing protein</fullName>
    </recommendedName>
</protein>
<accession>A0AAP0JQA7</accession>
<evidence type="ECO:0000256" key="1">
    <source>
        <dbReference type="SAM" id="MobiDB-lite"/>
    </source>
</evidence>
<reference evidence="3 4" key="1">
    <citation type="submission" date="2024-01" db="EMBL/GenBank/DDBJ databases">
        <title>Genome assemblies of Stephania.</title>
        <authorList>
            <person name="Yang L."/>
        </authorList>
    </citation>
    <scope>NUCLEOTIDE SEQUENCE [LARGE SCALE GENOMIC DNA]</scope>
    <source>
        <strain evidence="3">QJT</strain>
        <tissue evidence="3">Leaf</tissue>
    </source>
</reference>
<evidence type="ECO:0000313" key="3">
    <source>
        <dbReference type="EMBL" id="KAK9137433.1"/>
    </source>
</evidence>
<dbReference type="GO" id="GO:0005829">
    <property type="term" value="C:cytosol"/>
    <property type="evidence" value="ECO:0007669"/>
    <property type="project" value="TreeGrafter"/>
</dbReference>
<dbReference type="PANTHER" id="PTHR48099">
    <property type="entry name" value="C-1-TETRAHYDROFOLATE SYNTHASE, CYTOPLASMIC-RELATED"/>
    <property type="match status" value="1"/>
</dbReference>
<comment type="caution">
    <text evidence="3">The sequence shown here is derived from an EMBL/GenBank/DDBJ whole genome shotgun (WGS) entry which is preliminary data.</text>
</comment>
<sequence>MQFLYEAGYGSSDYNATKGIIGISQPCHVAVLATAKRVAYELGLRLGKEVGFQVRHDKRVGSSCSIKFMTDEIQLRETQNKECLQKVHGLAVVLVGQRRDSQTYSRNKIKACEDVEIMALVEEMPADCSQDEVLNAQHMDEEKILNAVSLEKDMDDFHPMNMGNLVMSFPLSSHALPRLVLSSCIGPWVDCVSQLLRMSFAFEFSSPWEMKLEMHIVLGCGVIRVTEMFRTPLLNKLTKKGVNGLLLTYLHEAIEPKMVHPGLIHRGLENLYGKLTQEQNSLAPLSLTQPLRPLRHLRLGFTNFAEGSKSSSSSASFSGAPTRTDERSCDLGLNRLAETNLFFVEILGYVALQGLSQSKSKAEATPPDGLLAVPLLRHEGLSLSQSKVQATPPDGLLAVPLLRHQDGFAPSHVKSTRRREHFFSSIVSVAILWCTATWPEEKLPVSSPLVMSLAICKFQYNFLKSFIEIESGNEDNRRTCKHKKQNSCQQTSRPKAIIDHGVATTNTRQDYR</sequence>
<dbReference type="GO" id="GO:0035999">
    <property type="term" value="P:tetrahydrofolate interconversion"/>
    <property type="evidence" value="ECO:0007669"/>
    <property type="project" value="TreeGrafter"/>
</dbReference>